<keyword evidence="3" id="KW-1185">Reference proteome</keyword>
<dbReference type="EMBL" id="QJKJ01010680">
    <property type="protein sequence ID" value="RDX73030.1"/>
    <property type="molecule type" value="Genomic_DNA"/>
</dbReference>
<dbReference type="OrthoDB" id="1935865at2759"/>
<name>A0A371F421_MUCPR</name>
<dbReference type="PANTHER" id="PTHR42648">
    <property type="entry name" value="TRANSPOSASE, PUTATIVE-RELATED"/>
    <property type="match status" value="1"/>
</dbReference>
<proteinExistence type="predicted"/>
<evidence type="ECO:0000313" key="2">
    <source>
        <dbReference type="EMBL" id="RDX73030.1"/>
    </source>
</evidence>
<dbReference type="PANTHER" id="PTHR42648:SF28">
    <property type="entry name" value="TRANSPOSON-ENCODED PROTEIN WITH RIBONUCLEASE H-LIKE AND RETROVIRUS ZINC FINGER-LIKE DOMAINS"/>
    <property type="match status" value="1"/>
</dbReference>
<feature type="compositionally biased region" description="Low complexity" evidence="1">
    <location>
        <begin position="235"/>
        <end position="246"/>
    </location>
</feature>
<evidence type="ECO:0008006" key="4">
    <source>
        <dbReference type="Google" id="ProtNLM"/>
    </source>
</evidence>
<dbReference type="InterPro" id="IPR012337">
    <property type="entry name" value="RNaseH-like_sf"/>
</dbReference>
<gene>
    <name evidence="2" type="ORF">CR513_47415</name>
</gene>
<organism evidence="2 3">
    <name type="scientific">Mucuna pruriens</name>
    <name type="common">Velvet bean</name>
    <name type="synonym">Dolichos pruriens</name>
    <dbReference type="NCBI Taxonomy" id="157652"/>
    <lineage>
        <taxon>Eukaryota</taxon>
        <taxon>Viridiplantae</taxon>
        <taxon>Streptophyta</taxon>
        <taxon>Embryophyta</taxon>
        <taxon>Tracheophyta</taxon>
        <taxon>Spermatophyta</taxon>
        <taxon>Magnoliopsida</taxon>
        <taxon>eudicotyledons</taxon>
        <taxon>Gunneridae</taxon>
        <taxon>Pentapetalae</taxon>
        <taxon>rosids</taxon>
        <taxon>fabids</taxon>
        <taxon>Fabales</taxon>
        <taxon>Fabaceae</taxon>
        <taxon>Papilionoideae</taxon>
        <taxon>50 kb inversion clade</taxon>
        <taxon>NPAAA clade</taxon>
        <taxon>indigoferoid/millettioid clade</taxon>
        <taxon>Phaseoleae</taxon>
        <taxon>Mucuna</taxon>
    </lineage>
</organism>
<protein>
    <recommendedName>
        <fullName evidence="4">Integrase catalytic domain-containing protein</fullName>
    </recommendedName>
</protein>
<evidence type="ECO:0000313" key="3">
    <source>
        <dbReference type="Proteomes" id="UP000257109"/>
    </source>
</evidence>
<dbReference type="Proteomes" id="UP000257109">
    <property type="component" value="Unassembled WGS sequence"/>
</dbReference>
<dbReference type="AlphaFoldDB" id="A0A371F421"/>
<accession>A0A371F421</accession>
<feature type="region of interest" description="Disordered" evidence="1">
    <location>
        <begin position="235"/>
        <end position="255"/>
    </location>
</feature>
<feature type="non-terminal residue" evidence="2">
    <location>
        <position position="1"/>
    </location>
</feature>
<dbReference type="SUPFAM" id="SSF53098">
    <property type="entry name" value="Ribonuclease H-like"/>
    <property type="match status" value="1"/>
</dbReference>
<sequence length="255" mass="29392">MCDLDLALRIEKPILTLDNLQEVKFEKWKHSNRMCLMIMKHLISEAFRHFILRVKGRENIREYIMEMSNLAEKFKSLNLELGEDLIVHLVLISLPTHFGYGYLYLIHEKSQSLDVFKSFKTEVELQLGKKIKAIKSNCGGEYYGRYDGSGEQCPGPFALFLRVCGIVLQYTMPGKPSMNENIRNVVFEEESVNDIGQVLVSITVQETKPVTGDNVQTIVPHLVPKQDYDEVLPQTPIEQPQQPQEVPLRRSIREK</sequence>
<comment type="caution">
    <text evidence="2">The sequence shown here is derived from an EMBL/GenBank/DDBJ whole genome shotgun (WGS) entry which is preliminary data.</text>
</comment>
<reference evidence="2" key="1">
    <citation type="submission" date="2018-05" db="EMBL/GenBank/DDBJ databases">
        <title>Draft genome of Mucuna pruriens seed.</title>
        <authorList>
            <person name="Nnadi N.E."/>
            <person name="Vos R."/>
            <person name="Hasami M.H."/>
            <person name="Devisetty U.K."/>
            <person name="Aguiy J.C."/>
        </authorList>
    </citation>
    <scope>NUCLEOTIDE SEQUENCE [LARGE SCALE GENOMIC DNA]</scope>
    <source>
        <strain evidence="2">JCA_2017</strain>
    </source>
</reference>
<evidence type="ECO:0000256" key="1">
    <source>
        <dbReference type="SAM" id="MobiDB-lite"/>
    </source>
</evidence>
<dbReference type="InterPro" id="IPR039537">
    <property type="entry name" value="Retrotran_Ty1/copia-like"/>
</dbReference>